<evidence type="ECO:0000256" key="2">
    <source>
        <dbReference type="SAM" id="SignalP"/>
    </source>
</evidence>
<name>A0A060LXS2_9BACI</name>
<dbReference type="STRING" id="1246626.BleG1_3519"/>
<dbReference type="PATRIC" id="fig|1246626.3.peg.3508"/>
<dbReference type="EMBL" id="CP003923">
    <property type="protein sequence ID" value="AIC96066.1"/>
    <property type="molecule type" value="Genomic_DNA"/>
</dbReference>
<feature type="signal peptide" evidence="2">
    <location>
        <begin position="1"/>
        <end position="22"/>
    </location>
</feature>
<dbReference type="eggNOG" id="ENOG5030FQ8">
    <property type="taxonomic scope" value="Bacteria"/>
</dbReference>
<sequence>MKTWLRISTLWAMLLIVGCNTANNQQEPEEEVNGEEKQEDSDAEQTSADDDAEQEGKSEGVENNEDFLAVEDEFTKEFLVDTDVEPGFHQMRGKLDGFEMVIPENGIISDLLHDIENDAIETLIYTFNDHSEKKTYNIKLMYYRKYPEKVKQNYLNVFKDEVGFDGEYKYEEANDLEMYHESYEDDGRYGPVLKYFGYLFSKHRNQAISYEFICVCQGGEECSLSLEEEAEMAEKLMYSIRLLEQ</sequence>
<evidence type="ECO:0008006" key="5">
    <source>
        <dbReference type="Google" id="ProtNLM"/>
    </source>
</evidence>
<feature type="compositionally biased region" description="Acidic residues" evidence="1">
    <location>
        <begin position="27"/>
        <end position="53"/>
    </location>
</feature>
<reference evidence="3 4" key="1">
    <citation type="journal article" date="2014" name="Gene">
        <title>A comparative genomic analysis of the alkalitolerant soil bacterium Bacillus lehensis G1.</title>
        <authorList>
            <person name="Noor Y.M."/>
            <person name="Samsulrizal N.H."/>
            <person name="Jema'on N.A."/>
            <person name="Low K.O."/>
            <person name="Ramli A.N."/>
            <person name="Alias N.I."/>
            <person name="Damis S.I."/>
            <person name="Fuzi S.F."/>
            <person name="Isa M.N."/>
            <person name="Murad A.M."/>
            <person name="Raih M.F."/>
            <person name="Bakar F.D."/>
            <person name="Najimudin N."/>
            <person name="Mahadi N.M."/>
            <person name="Illias R.M."/>
        </authorList>
    </citation>
    <scope>NUCLEOTIDE SEQUENCE [LARGE SCALE GENOMIC DNA]</scope>
    <source>
        <strain evidence="3 4">G1</strain>
    </source>
</reference>
<protein>
    <recommendedName>
        <fullName evidence="5">Lipoprotein</fullName>
    </recommendedName>
</protein>
<keyword evidence="4" id="KW-1185">Reference proteome</keyword>
<dbReference type="HOGENOM" id="CLU_1136288_0_0_9"/>
<proteinExistence type="predicted"/>
<dbReference type="AlphaFoldDB" id="A0A060LXS2"/>
<evidence type="ECO:0000313" key="3">
    <source>
        <dbReference type="EMBL" id="AIC96066.1"/>
    </source>
</evidence>
<dbReference type="KEGG" id="ble:BleG1_3519"/>
<keyword evidence="2" id="KW-0732">Signal</keyword>
<accession>A0A060LXS2</accession>
<dbReference type="PROSITE" id="PS51257">
    <property type="entry name" value="PROKAR_LIPOPROTEIN"/>
    <property type="match status" value="1"/>
</dbReference>
<organism evidence="3 4">
    <name type="scientific">Shouchella lehensis G1</name>
    <dbReference type="NCBI Taxonomy" id="1246626"/>
    <lineage>
        <taxon>Bacteria</taxon>
        <taxon>Bacillati</taxon>
        <taxon>Bacillota</taxon>
        <taxon>Bacilli</taxon>
        <taxon>Bacillales</taxon>
        <taxon>Bacillaceae</taxon>
        <taxon>Shouchella</taxon>
    </lineage>
</organism>
<dbReference type="Proteomes" id="UP000027142">
    <property type="component" value="Chromosome"/>
</dbReference>
<evidence type="ECO:0000313" key="4">
    <source>
        <dbReference type="Proteomes" id="UP000027142"/>
    </source>
</evidence>
<feature type="chain" id="PRO_5038750374" description="Lipoprotein" evidence="2">
    <location>
        <begin position="23"/>
        <end position="245"/>
    </location>
</feature>
<gene>
    <name evidence="3" type="ORF">BleG1_3519</name>
</gene>
<evidence type="ECO:0000256" key="1">
    <source>
        <dbReference type="SAM" id="MobiDB-lite"/>
    </source>
</evidence>
<feature type="region of interest" description="Disordered" evidence="1">
    <location>
        <begin position="24"/>
        <end position="66"/>
    </location>
</feature>